<protein>
    <submittedName>
        <fullName evidence="1">Uncharacterized protein</fullName>
    </submittedName>
</protein>
<reference evidence="1" key="1">
    <citation type="submission" date="2023-07" db="EMBL/GenBank/DDBJ databases">
        <title>Black Yeasts Isolated from many extreme environments.</title>
        <authorList>
            <person name="Coleine C."/>
            <person name="Stajich J.E."/>
            <person name="Selbmann L."/>
        </authorList>
    </citation>
    <scope>NUCLEOTIDE SEQUENCE</scope>
    <source>
        <strain evidence="1">CCFEE 5714</strain>
    </source>
</reference>
<sequence length="536" mass="58470">MDAMPVAATQASWLTTVRKKKDLQTAAIAPYRSTASHGSIEHITDTDDIPKLAALISDGQLKAYDVALAYIQSAISAQDKTNCLTEILFDDALKRATQLDEIFASTGKTVGPLHGVPMTVKDQFNIKGNDSTLGYVGRSFEPASEDADIVKILKDAGVVFIAKTNLPQSIMWCETENFIFGRTDHPLDSAFTPGGSTGGESALLALRGSMCGFGTDLGGSVRITSHMTGVYGFKPSSERLPYEGTPVSTEGQEHVPSSVGPLARSLASIHLVTKVIIQAEPWRNDPRVQRLPWSEDAYQSIQSTPLTIGLLIDDGVVKVHPSVERVVLDVAAKLESAGHTIVPWTADGHAECIEVMDKYFTADGGEDLRRDIAKSGEPLLPRVQGLVSTQAISVYEYWGLHRRKRAAQRAYLKKWQTIRNPTTGDEVDIILSPVMSHPAVKHRNCEWVGYTKVWNLLDYTALVLPGGRVDAAIDPPASDPTVASYVPRNDLDKRNWSLYDPESSHHMPIGIQLIGRRLEEEKVLGAAKVIESVLGR</sequence>
<dbReference type="Proteomes" id="UP001281147">
    <property type="component" value="Unassembled WGS sequence"/>
</dbReference>
<keyword evidence="2" id="KW-1185">Reference proteome</keyword>
<proteinExistence type="predicted"/>
<accession>A0ACC3NLK4</accession>
<organism evidence="1 2">
    <name type="scientific">Vermiconidia calcicola</name>
    <dbReference type="NCBI Taxonomy" id="1690605"/>
    <lineage>
        <taxon>Eukaryota</taxon>
        <taxon>Fungi</taxon>
        <taxon>Dikarya</taxon>
        <taxon>Ascomycota</taxon>
        <taxon>Pezizomycotina</taxon>
        <taxon>Dothideomycetes</taxon>
        <taxon>Dothideomycetidae</taxon>
        <taxon>Mycosphaerellales</taxon>
        <taxon>Extremaceae</taxon>
        <taxon>Vermiconidia</taxon>
    </lineage>
</organism>
<evidence type="ECO:0000313" key="1">
    <source>
        <dbReference type="EMBL" id="KAK3719015.1"/>
    </source>
</evidence>
<evidence type="ECO:0000313" key="2">
    <source>
        <dbReference type="Proteomes" id="UP001281147"/>
    </source>
</evidence>
<gene>
    <name evidence="1" type="ORF">LTR37_004578</name>
</gene>
<dbReference type="EMBL" id="JAUTXU010000028">
    <property type="protein sequence ID" value="KAK3719015.1"/>
    <property type="molecule type" value="Genomic_DNA"/>
</dbReference>
<name>A0ACC3NLK4_9PEZI</name>
<comment type="caution">
    <text evidence="1">The sequence shown here is derived from an EMBL/GenBank/DDBJ whole genome shotgun (WGS) entry which is preliminary data.</text>
</comment>